<evidence type="ECO:0000313" key="2">
    <source>
        <dbReference type="EMBL" id="QVL31279.1"/>
    </source>
</evidence>
<dbReference type="PANTHER" id="PTHR33221">
    <property type="entry name" value="WINGED HELIX-TURN-HELIX TRANSCRIPTIONAL REGULATOR, RRF2 FAMILY"/>
    <property type="match status" value="1"/>
</dbReference>
<proteinExistence type="predicted"/>
<organism evidence="2 3">
    <name type="scientific">Telmatocola sphagniphila</name>
    <dbReference type="NCBI Taxonomy" id="1123043"/>
    <lineage>
        <taxon>Bacteria</taxon>
        <taxon>Pseudomonadati</taxon>
        <taxon>Planctomycetota</taxon>
        <taxon>Planctomycetia</taxon>
        <taxon>Gemmatales</taxon>
        <taxon>Gemmataceae</taxon>
    </lineage>
</organism>
<reference evidence="2" key="1">
    <citation type="submission" date="2021-05" db="EMBL/GenBank/DDBJ databases">
        <title>Complete genome sequence of the cellulolytic planctomycete Telmatocola sphagniphila SP2T and characterization of the first cellulase from planctomycetes.</title>
        <authorList>
            <person name="Rakitin A.L."/>
            <person name="Beletsky A.V."/>
            <person name="Naumoff D.G."/>
            <person name="Kulichevskaya I.S."/>
            <person name="Mardanov A.V."/>
            <person name="Ravin N.V."/>
            <person name="Dedysh S.N."/>
        </authorList>
    </citation>
    <scope>NUCLEOTIDE SEQUENCE</scope>
    <source>
        <strain evidence="2">SP2T</strain>
    </source>
</reference>
<accession>A0A8E6EST1</accession>
<dbReference type="KEGG" id="tsph:KIH39_20890"/>
<evidence type="ECO:0000256" key="1">
    <source>
        <dbReference type="ARBA" id="ARBA00023125"/>
    </source>
</evidence>
<keyword evidence="3" id="KW-1185">Reference proteome</keyword>
<dbReference type="InterPro" id="IPR036390">
    <property type="entry name" value="WH_DNA-bd_sf"/>
</dbReference>
<dbReference type="GO" id="GO:0003677">
    <property type="term" value="F:DNA binding"/>
    <property type="evidence" value="ECO:0007669"/>
    <property type="project" value="UniProtKB-KW"/>
</dbReference>
<dbReference type="GO" id="GO:0005829">
    <property type="term" value="C:cytosol"/>
    <property type="evidence" value="ECO:0007669"/>
    <property type="project" value="TreeGrafter"/>
</dbReference>
<dbReference type="Proteomes" id="UP000676194">
    <property type="component" value="Chromosome"/>
</dbReference>
<dbReference type="EMBL" id="CP074694">
    <property type="protein sequence ID" value="QVL31279.1"/>
    <property type="molecule type" value="Genomic_DNA"/>
</dbReference>
<dbReference type="Gene3D" id="1.10.10.10">
    <property type="entry name" value="Winged helix-like DNA-binding domain superfamily/Winged helix DNA-binding domain"/>
    <property type="match status" value="1"/>
</dbReference>
<dbReference type="GO" id="GO:0003700">
    <property type="term" value="F:DNA-binding transcription factor activity"/>
    <property type="evidence" value="ECO:0007669"/>
    <property type="project" value="TreeGrafter"/>
</dbReference>
<gene>
    <name evidence="2" type="ORF">KIH39_20890</name>
</gene>
<protein>
    <submittedName>
        <fullName evidence="2">Rrf2 family transcriptional regulator</fullName>
    </submittedName>
</protein>
<dbReference type="PROSITE" id="PS51197">
    <property type="entry name" value="HTH_RRF2_2"/>
    <property type="match status" value="1"/>
</dbReference>
<name>A0A8E6EST1_9BACT</name>
<dbReference type="NCBIfam" id="TIGR00738">
    <property type="entry name" value="rrf2_super"/>
    <property type="match status" value="1"/>
</dbReference>
<dbReference type="PANTHER" id="PTHR33221:SF4">
    <property type="entry name" value="HTH-TYPE TRANSCRIPTIONAL REPRESSOR NSRR"/>
    <property type="match status" value="1"/>
</dbReference>
<dbReference type="InterPro" id="IPR036388">
    <property type="entry name" value="WH-like_DNA-bd_sf"/>
</dbReference>
<dbReference type="SUPFAM" id="SSF46785">
    <property type="entry name" value="Winged helix' DNA-binding domain"/>
    <property type="match status" value="1"/>
</dbReference>
<dbReference type="AlphaFoldDB" id="A0A8E6EST1"/>
<keyword evidence="1" id="KW-0238">DNA-binding</keyword>
<evidence type="ECO:0000313" key="3">
    <source>
        <dbReference type="Proteomes" id="UP000676194"/>
    </source>
</evidence>
<dbReference type="InterPro" id="IPR000944">
    <property type="entry name" value="Tscrpt_reg_Rrf2"/>
</dbReference>
<dbReference type="RefSeq" id="WP_213495160.1">
    <property type="nucleotide sequence ID" value="NZ_CP074694.1"/>
</dbReference>
<sequence length="153" mass="17427">MQLTQFSDYSLRTTLYLMAHPERLVAVEEISKAYSISRHHLVKVVQRLVELEFIVALRGRNGGMRLAKKPEEINVGQMVRGTEPNFNLVECFDEVHNTCPISSVCGLKGALYQAREAFLKVLDSYSLADFQSNSSQLIPLWELRLRDSEKVVV</sequence>
<dbReference type="Pfam" id="PF02082">
    <property type="entry name" value="Rrf2"/>
    <property type="match status" value="1"/>
</dbReference>